<reference evidence="2 3" key="1">
    <citation type="submission" date="2023-11" db="EMBL/GenBank/DDBJ databases">
        <title>Genome sequence of Microbacterium rhizosphaerae KACC 19337.</title>
        <authorList>
            <person name="Choi H."/>
            <person name="Kim S."/>
            <person name="Kim Y."/>
            <person name="Kwon S.-W."/>
            <person name="Heo J."/>
        </authorList>
    </citation>
    <scope>NUCLEOTIDE SEQUENCE [LARGE SCALE GENOMIC DNA]</scope>
    <source>
        <strain evidence="2 3">KACC 19337</strain>
    </source>
</reference>
<dbReference type="SUPFAM" id="SSF51679">
    <property type="entry name" value="Bacterial luciferase-like"/>
    <property type="match status" value="1"/>
</dbReference>
<dbReference type="InterPro" id="IPR011251">
    <property type="entry name" value="Luciferase-like_dom"/>
</dbReference>
<dbReference type="Proteomes" id="UP001323798">
    <property type="component" value="Chromosome"/>
</dbReference>
<evidence type="ECO:0000313" key="3">
    <source>
        <dbReference type="Proteomes" id="UP001323798"/>
    </source>
</evidence>
<proteinExistence type="predicted"/>
<evidence type="ECO:0000259" key="1">
    <source>
        <dbReference type="Pfam" id="PF00296"/>
    </source>
</evidence>
<protein>
    <submittedName>
        <fullName evidence="2">LLM class flavin-dependent oxidoreductase</fullName>
    </submittedName>
</protein>
<name>A0ABZ0SPW1_9MICO</name>
<accession>A0ABZ0SPW1</accession>
<keyword evidence="3" id="KW-1185">Reference proteome</keyword>
<dbReference type="PANTHER" id="PTHR43244">
    <property type="match status" value="1"/>
</dbReference>
<gene>
    <name evidence="2" type="ORF">SM116_05270</name>
</gene>
<sequence length="271" mass="27825">MTPFRFGAVAAVRGPARAWRDTALRLESAGYSVLLTPDTLWTPSPFPALAAAAAATTTLHVGTWVLAAPLRSAAATVRETRTLAELADGRLELGIGAGRPGGERDAEALGVPWGTPGQRVDHVEATIAALRGSLGDGLHLTMAAAGDRMLRIAGRHAQTLALPLAPTADTAAVAEAVARVRAVTPADRPPLELALQIVGVGDDVPEWMRQNAGVTPESLRASGAVGLLSGDAVRDADALFALREATGVSFLTVSDEFSARLAPLVGVLSGA</sequence>
<dbReference type="RefSeq" id="WP_320943407.1">
    <property type="nucleotide sequence ID" value="NZ_BAABEU010000011.1"/>
</dbReference>
<dbReference type="InterPro" id="IPR050564">
    <property type="entry name" value="F420-G6PD/mer"/>
</dbReference>
<dbReference type="InterPro" id="IPR036661">
    <property type="entry name" value="Luciferase-like_sf"/>
</dbReference>
<organism evidence="2 3">
    <name type="scientific">Microbacterium rhizosphaerae</name>
    <dbReference type="NCBI Taxonomy" id="1678237"/>
    <lineage>
        <taxon>Bacteria</taxon>
        <taxon>Bacillati</taxon>
        <taxon>Actinomycetota</taxon>
        <taxon>Actinomycetes</taxon>
        <taxon>Micrococcales</taxon>
        <taxon>Microbacteriaceae</taxon>
        <taxon>Microbacterium</taxon>
    </lineage>
</organism>
<evidence type="ECO:0000313" key="2">
    <source>
        <dbReference type="EMBL" id="WPR90703.1"/>
    </source>
</evidence>
<dbReference type="EMBL" id="CP139368">
    <property type="protein sequence ID" value="WPR90703.1"/>
    <property type="molecule type" value="Genomic_DNA"/>
</dbReference>
<dbReference type="Gene3D" id="3.20.20.30">
    <property type="entry name" value="Luciferase-like domain"/>
    <property type="match status" value="1"/>
</dbReference>
<feature type="domain" description="Luciferase-like" evidence="1">
    <location>
        <begin position="4"/>
        <end position="203"/>
    </location>
</feature>
<dbReference type="PANTHER" id="PTHR43244:SF2">
    <property type="entry name" value="CONSERVED HYPOTHETICAL ALANINE AND PROLINE-RICH PROTEIN"/>
    <property type="match status" value="1"/>
</dbReference>
<dbReference type="Pfam" id="PF00296">
    <property type="entry name" value="Bac_luciferase"/>
    <property type="match status" value="1"/>
</dbReference>